<organism evidence="8 9">
    <name type="scientific">Polarella glacialis</name>
    <name type="common">Dinoflagellate</name>
    <dbReference type="NCBI Taxonomy" id="89957"/>
    <lineage>
        <taxon>Eukaryota</taxon>
        <taxon>Sar</taxon>
        <taxon>Alveolata</taxon>
        <taxon>Dinophyceae</taxon>
        <taxon>Suessiales</taxon>
        <taxon>Suessiaceae</taxon>
        <taxon>Polarella</taxon>
    </lineage>
</organism>
<protein>
    <submittedName>
        <fullName evidence="8">Uncharacterized protein</fullName>
    </submittedName>
</protein>
<evidence type="ECO:0000256" key="4">
    <source>
        <dbReference type="ARBA" id="ARBA00022989"/>
    </source>
</evidence>
<dbReference type="Pfam" id="PF08449">
    <property type="entry name" value="UAA"/>
    <property type="match status" value="1"/>
</dbReference>
<dbReference type="OMA" id="KIMTQHY"/>
<evidence type="ECO:0000256" key="6">
    <source>
        <dbReference type="SAM" id="MobiDB-lite"/>
    </source>
</evidence>
<feature type="compositionally biased region" description="Basic and acidic residues" evidence="6">
    <location>
        <begin position="327"/>
        <end position="336"/>
    </location>
</feature>
<sequence>MTTTQEKAFKCCFYGSGIVLSLVVYGLLQERIMTQDYNGEVFVDSVFLVMCNRVAAVFMAVAMVAIKQESYTNAAPIWKYAMVSFANVAASSCQYECLKYVSFAVQMLGKSFKMMPVMLWGMAISGKSYGMQSWLVAAGVTLGVTEFLMTGPTDNPGNKGDSLYGLALLVVFLALDGLTSTLQEKLFKEHKTSKWNQMLYINLLSAATSLFALVSTGTLASALAFLTTHAGFGKDVTALSLSAVVGQYFIYSQVQEFGALVFATTMNVRQVVSILVSYISYGHHITSLQVSGLCLVFFALFYKSVRSVLDASEKDEKMPLSPGIAEGEDKSAAAKV</sequence>
<evidence type="ECO:0000313" key="8">
    <source>
        <dbReference type="EMBL" id="CAE8626164.1"/>
    </source>
</evidence>
<feature type="region of interest" description="Disordered" evidence="6">
    <location>
        <begin position="315"/>
        <end position="336"/>
    </location>
</feature>
<evidence type="ECO:0000313" key="9">
    <source>
        <dbReference type="Proteomes" id="UP000654075"/>
    </source>
</evidence>
<evidence type="ECO:0000256" key="7">
    <source>
        <dbReference type="SAM" id="Phobius"/>
    </source>
</evidence>
<dbReference type="Proteomes" id="UP000654075">
    <property type="component" value="Unassembled WGS sequence"/>
</dbReference>
<dbReference type="PANTHER" id="PTHR10778:SF13">
    <property type="entry name" value="ADENOSINE 3'-PHOSPHO 5'-PHOSPHOSULFATE TRANSPORTER 1"/>
    <property type="match status" value="1"/>
</dbReference>
<feature type="transmembrane region" description="Helical" evidence="7">
    <location>
        <begin position="199"/>
        <end position="226"/>
    </location>
</feature>
<evidence type="ECO:0000256" key="5">
    <source>
        <dbReference type="ARBA" id="ARBA00023136"/>
    </source>
</evidence>
<feature type="transmembrane region" description="Helical" evidence="7">
    <location>
        <begin position="285"/>
        <end position="302"/>
    </location>
</feature>
<name>A0A813GTJ1_POLGL</name>
<dbReference type="EMBL" id="CAJNNV010028923">
    <property type="protein sequence ID" value="CAE8626164.1"/>
    <property type="molecule type" value="Genomic_DNA"/>
</dbReference>
<keyword evidence="2" id="KW-0813">Transport</keyword>
<dbReference type="GO" id="GO:0046964">
    <property type="term" value="F:3'-phosphoadenosine 5'-phosphosulfate transmembrane transporter activity"/>
    <property type="evidence" value="ECO:0007669"/>
    <property type="project" value="TreeGrafter"/>
</dbReference>
<gene>
    <name evidence="8" type="ORF">PGLA1383_LOCUS43121</name>
</gene>
<dbReference type="AlphaFoldDB" id="A0A813GTJ1"/>
<feature type="transmembrane region" description="Helical" evidence="7">
    <location>
        <begin position="41"/>
        <end position="66"/>
    </location>
</feature>
<dbReference type="GO" id="GO:0005789">
    <property type="term" value="C:endoplasmic reticulum membrane"/>
    <property type="evidence" value="ECO:0007669"/>
    <property type="project" value="TreeGrafter"/>
</dbReference>
<evidence type="ECO:0000256" key="2">
    <source>
        <dbReference type="ARBA" id="ARBA00022448"/>
    </source>
</evidence>
<comment type="subcellular location">
    <subcellularLocation>
        <location evidence="1">Membrane</location>
        <topology evidence="1">Multi-pass membrane protein</topology>
    </subcellularLocation>
</comment>
<keyword evidence="5 7" id="KW-0472">Membrane</keyword>
<keyword evidence="3 7" id="KW-0812">Transmembrane</keyword>
<feature type="transmembrane region" description="Helical" evidence="7">
    <location>
        <begin position="12"/>
        <end position="29"/>
    </location>
</feature>
<proteinExistence type="predicted"/>
<feature type="transmembrane region" description="Helical" evidence="7">
    <location>
        <begin position="162"/>
        <end position="178"/>
    </location>
</feature>
<reference evidence="8" key="1">
    <citation type="submission" date="2021-02" db="EMBL/GenBank/DDBJ databases">
        <authorList>
            <person name="Dougan E. K."/>
            <person name="Rhodes N."/>
            <person name="Thang M."/>
            <person name="Chan C."/>
        </authorList>
    </citation>
    <scope>NUCLEOTIDE SEQUENCE</scope>
</reference>
<dbReference type="GO" id="GO:0000139">
    <property type="term" value="C:Golgi membrane"/>
    <property type="evidence" value="ECO:0007669"/>
    <property type="project" value="TreeGrafter"/>
</dbReference>
<evidence type="ECO:0000256" key="1">
    <source>
        <dbReference type="ARBA" id="ARBA00004141"/>
    </source>
</evidence>
<keyword evidence="9" id="KW-1185">Reference proteome</keyword>
<evidence type="ECO:0000256" key="3">
    <source>
        <dbReference type="ARBA" id="ARBA00022692"/>
    </source>
</evidence>
<dbReference type="InterPro" id="IPR013657">
    <property type="entry name" value="SCL35B1-4/HUT1"/>
</dbReference>
<keyword evidence="4 7" id="KW-1133">Transmembrane helix</keyword>
<comment type="caution">
    <text evidence="8">The sequence shown here is derived from an EMBL/GenBank/DDBJ whole genome shotgun (WGS) entry which is preliminary data.</text>
</comment>
<dbReference type="OrthoDB" id="1601at2759"/>
<dbReference type="PANTHER" id="PTHR10778">
    <property type="entry name" value="SOLUTE CARRIER FAMILY 35 MEMBER B"/>
    <property type="match status" value="1"/>
</dbReference>
<accession>A0A813GTJ1</accession>